<accession>A0ABY1PN12</accession>
<keyword evidence="2" id="KW-1185">Reference proteome</keyword>
<comment type="caution">
    <text evidence="1">The sequence shown here is derived from an EMBL/GenBank/DDBJ whole genome shotgun (WGS) entry which is preliminary data.</text>
</comment>
<proteinExistence type="predicted"/>
<sequence>MATVNFIHISDAEGGEATKALNRAVADMVRVSTINGRWRVQMPVASRFGSMVDVSVWPEGDGDTFLVSDDGAAYHAAATAAASNRIFTSVARSFCEKYGAIFDGGTMLFMRVSADRLKGAIVAMAALTKEVIDETLERSFAEKAHRIKDRFLERIDRAFPHAEVSQNVGIRGHSTAEHEFDALVEINGGALAFDLFSKAAVSVNSAYVKLADLSRLEVGPKPIGATRKRKDIGPKLNLINSVATVIEVDTDLENYARLAA</sequence>
<evidence type="ECO:0000313" key="1">
    <source>
        <dbReference type="EMBL" id="SMP35346.1"/>
    </source>
</evidence>
<name>A0ABY1PN12_9RHOB</name>
<evidence type="ECO:0008006" key="3">
    <source>
        <dbReference type="Google" id="ProtNLM"/>
    </source>
</evidence>
<reference evidence="1 2" key="1">
    <citation type="submission" date="2017-05" db="EMBL/GenBank/DDBJ databases">
        <authorList>
            <person name="Varghese N."/>
            <person name="Submissions S."/>
        </authorList>
    </citation>
    <scope>NUCLEOTIDE SEQUENCE [LARGE SCALE GENOMIC DNA]</scope>
    <source>
        <strain evidence="1 2">DSM 29734</strain>
    </source>
</reference>
<evidence type="ECO:0000313" key="2">
    <source>
        <dbReference type="Proteomes" id="UP001157961"/>
    </source>
</evidence>
<dbReference type="EMBL" id="FXTY01000011">
    <property type="protein sequence ID" value="SMP35346.1"/>
    <property type="molecule type" value="Genomic_DNA"/>
</dbReference>
<gene>
    <name evidence="1" type="ORF">SAMN06265373_11177</name>
</gene>
<dbReference type="Proteomes" id="UP001157961">
    <property type="component" value="Unassembled WGS sequence"/>
</dbReference>
<organism evidence="1 2">
    <name type="scientific">Shimia sagamensis</name>
    <dbReference type="NCBI Taxonomy" id="1566352"/>
    <lineage>
        <taxon>Bacteria</taxon>
        <taxon>Pseudomonadati</taxon>
        <taxon>Pseudomonadota</taxon>
        <taxon>Alphaproteobacteria</taxon>
        <taxon>Rhodobacterales</taxon>
        <taxon>Roseobacteraceae</taxon>
    </lineage>
</organism>
<dbReference type="RefSeq" id="WP_283427862.1">
    <property type="nucleotide sequence ID" value="NZ_FXTY01000011.1"/>
</dbReference>
<protein>
    <recommendedName>
        <fullName evidence="3">DUF1828 domain-containing protein</fullName>
    </recommendedName>
</protein>